<feature type="domain" description="DUF4145" evidence="1">
    <location>
        <begin position="112"/>
        <end position="191"/>
    </location>
</feature>
<dbReference type="InterPro" id="IPR025285">
    <property type="entry name" value="DUF4145"/>
</dbReference>
<dbReference type="OrthoDB" id="6402073at2"/>
<evidence type="ECO:0000313" key="2">
    <source>
        <dbReference type="EMBL" id="KEQ17067.1"/>
    </source>
</evidence>
<accession>A0A081NF44</accession>
<dbReference type="RefSeq" id="WP_034836865.1">
    <property type="nucleotide sequence ID" value="NZ_JOKH01000003.1"/>
</dbReference>
<comment type="caution">
    <text evidence="2">The sequence shown here is derived from an EMBL/GenBank/DDBJ whole genome shotgun (WGS) entry which is preliminary data.</text>
</comment>
<dbReference type="STRING" id="1137799.GZ78_14335"/>
<evidence type="ECO:0000313" key="3">
    <source>
        <dbReference type="Proteomes" id="UP000028073"/>
    </source>
</evidence>
<organism evidence="2 3">
    <name type="scientific">Endozoicomonas numazuensis</name>
    <dbReference type="NCBI Taxonomy" id="1137799"/>
    <lineage>
        <taxon>Bacteria</taxon>
        <taxon>Pseudomonadati</taxon>
        <taxon>Pseudomonadota</taxon>
        <taxon>Gammaproteobacteria</taxon>
        <taxon>Oceanospirillales</taxon>
        <taxon>Endozoicomonadaceae</taxon>
        <taxon>Endozoicomonas</taxon>
    </lineage>
</organism>
<gene>
    <name evidence="2" type="ORF">GZ78_14335</name>
</gene>
<dbReference type="Proteomes" id="UP000028073">
    <property type="component" value="Unassembled WGS sequence"/>
</dbReference>
<name>A0A081NF44_9GAMM</name>
<keyword evidence="3" id="KW-1185">Reference proteome</keyword>
<dbReference type="eggNOG" id="ENOG502ZARK">
    <property type="taxonomic scope" value="Bacteria"/>
</dbReference>
<proteinExistence type="predicted"/>
<dbReference type="EMBL" id="JOKH01000003">
    <property type="protein sequence ID" value="KEQ17067.1"/>
    <property type="molecule type" value="Genomic_DNA"/>
</dbReference>
<dbReference type="AlphaFoldDB" id="A0A081NF44"/>
<sequence length="293" mass="33466">MNKPSKQKIKNFCTSCQLDTWHDVEGYYSESSDPEHYHCQTDYSVVKCRGCETASFRRELHDYEAAYPTHDNEWEVPSVVDTYPLPPKGNLETYHLPDIVSKIYQESCSAYSDKSYTLAGIGFRAIIEAVCNDQDIKGKELSTKINNLSSKGLISKKDSNRLHSIRFLGNDAAHDIKTPSLVSLEAALVIIEHLLTTVYILDKTSKGKLEEVIEEYEKIEELLIKKIDEYDKDDELPLQKFLGKDIRLISGSIQKVEKALNEKIGKGEFKKLKHGKKDKFLNSKEELQHYIVA</sequence>
<reference evidence="2 3" key="1">
    <citation type="submission" date="2014-06" db="EMBL/GenBank/DDBJ databases">
        <title>Whole Genome Sequences of Three Symbiotic Endozoicomonas Bacteria.</title>
        <authorList>
            <person name="Neave M.J."/>
            <person name="Apprill A."/>
            <person name="Voolstra C.R."/>
        </authorList>
    </citation>
    <scope>NUCLEOTIDE SEQUENCE [LARGE SCALE GENOMIC DNA]</scope>
    <source>
        <strain evidence="2 3">DSM 25634</strain>
    </source>
</reference>
<protein>
    <recommendedName>
        <fullName evidence="1">DUF4145 domain-containing protein</fullName>
    </recommendedName>
</protein>
<evidence type="ECO:0000259" key="1">
    <source>
        <dbReference type="Pfam" id="PF13643"/>
    </source>
</evidence>
<dbReference type="Pfam" id="PF13643">
    <property type="entry name" value="DUF4145"/>
    <property type="match status" value="1"/>
</dbReference>